<dbReference type="EMBL" id="UINC01198646">
    <property type="protein sequence ID" value="SVE16704.1"/>
    <property type="molecule type" value="Genomic_DNA"/>
</dbReference>
<protein>
    <submittedName>
        <fullName evidence="1">Uncharacterized protein</fullName>
    </submittedName>
</protein>
<accession>A0A383B9Z1</accession>
<proteinExistence type="predicted"/>
<name>A0A383B9Z1_9ZZZZ</name>
<evidence type="ECO:0000313" key="1">
    <source>
        <dbReference type="EMBL" id="SVE16704.1"/>
    </source>
</evidence>
<organism evidence="1">
    <name type="scientific">marine metagenome</name>
    <dbReference type="NCBI Taxonomy" id="408172"/>
    <lineage>
        <taxon>unclassified sequences</taxon>
        <taxon>metagenomes</taxon>
        <taxon>ecological metagenomes</taxon>
    </lineage>
</organism>
<sequence length="56" mass="6562">MSFTFQLPTYQVETKASSTLYPSRAEANNHYQKFVDKNVPCELYEDGQLQKEFKPN</sequence>
<dbReference type="AlphaFoldDB" id="A0A383B9Z1"/>
<gene>
    <name evidence="1" type="ORF">METZ01_LOCUS469558</name>
</gene>
<reference evidence="1" key="1">
    <citation type="submission" date="2018-05" db="EMBL/GenBank/DDBJ databases">
        <authorList>
            <person name="Lanie J.A."/>
            <person name="Ng W.-L."/>
            <person name="Kazmierczak K.M."/>
            <person name="Andrzejewski T.M."/>
            <person name="Davidsen T.M."/>
            <person name="Wayne K.J."/>
            <person name="Tettelin H."/>
            <person name="Glass J.I."/>
            <person name="Rusch D."/>
            <person name="Podicherti R."/>
            <person name="Tsui H.-C.T."/>
            <person name="Winkler M.E."/>
        </authorList>
    </citation>
    <scope>NUCLEOTIDE SEQUENCE</scope>
</reference>